<dbReference type="InterPro" id="IPR005303">
    <property type="entry name" value="MOCOS_middle"/>
</dbReference>
<evidence type="ECO:0000259" key="1">
    <source>
        <dbReference type="PROSITE" id="PS51340"/>
    </source>
</evidence>
<protein>
    <recommendedName>
        <fullName evidence="1">MOSC domain-containing protein</fullName>
    </recommendedName>
</protein>
<dbReference type="InterPro" id="IPR005302">
    <property type="entry name" value="MoCF_Sase_C"/>
</dbReference>
<dbReference type="Ensembl" id="ENSVKKT00000024063.1">
    <property type="protein sequence ID" value="ENSVKKP00000023481.1"/>
    <property type="gene ID" value="ENSVKKG00000015549.1"/>
</dbReference>
<organism evidence="2 3">
    <name type="scientific">Varanus komodoensis</name>
    <name type="common">Komodo dragon</name>
    <dbReference type="NCBI Taxonomy" id="61221"/>
    <lineage>
        <taxon>Eukaryota</taxon>
        <taxon>Metazoa</taxon>
        <taxon>Chordata</taxon>
        <taxon>Craniata</taxon>
        <taxon>Vertebrata</taxon>
        <taxon>Euteleostomi</taxon>
        <taxon>Lepidosauria</taxon>
        <taxon>Squamata</taxon>
        <taxon>Bifurcata</taxon>
        <taxon>Unidentata</taxon>
        <taxon>Episquamata</taxon>
        <taxon>Toxicofera</taxon>
        <taxon>Anguimorpha</taxon>
        <taxon>Paleoanguimorpha</taxon>
        <taxon>Varanoidea</taxon>
        <taxon>Varanidae</taxon>
        <taxon>Varanus</taxon>
    </lineage>
</organism>
<feature type="domain" description="MOSC" evidence="1">
    <location>
        <begin position="224"/>
        <end position="386"/>
    </location>
</feature>
<dbReference type="GO" id="GO:0030170">
    <property type="term" value="F:pyridoxal phosphate binding"/>
    <property type="evidence" value="ECO:0007669"/>
    <property type="project" value="InterPro"/>
</dbReference>
<dbReference type="AlphaFoldDB" id="A0A8D2LKY5"/>
<dbReference type="Proteomes" id="UP000694545">
    <property type="component" value="Unplaced"/>
</dbReference>
<evidence type="ECO:0000313" key="3">
    <source>
        <dbReference type="Proteomes" id="UP000694545"/>
    </source>
</evidence>
<dbReference type="PANTHER" id="PTHR14237">
    <property type="entry name" value="MOLYBDOPTERIN COFACTOR SULFURASE MOSC"/>
    <property type="match status" value="1"/>
</dbReference>
<feature type="domain" description="MOSC" evidence="1">
    <location>
        <begin position="25"/>
        <end position="179"/>
    </location>
</feature>
<reference evidence="2" key="2">
    <citation type="submission" date="2025-09" db="UniProtKB">
        <authorList>
            <consortium name="Ensembl"/>
        </authorList>
    </citation>
    <scope>IDENTIFICATION</scope>
</reference>
<dbReference type="GO" id="GO:0043546">
    <property type="term" value="F:molybdopterin cofactor binding"/>
    <property type="evidence" value="ECO:0007669"/>
    <property type="project" value="TreeGrafter"/>
</dbReference>
<sequence length="389" mass="44144">MQAQGRDCGDEAAQWISTFLSKEHCRLVHYEANMITRKPSDMWPDFQATDEVAYAEGSPVLLISEASLDDLNSQLKKKVAITNFQPNILVAGCSPYEEDTWVEILIGSVQLKGRMSCPRCIFTTLDPDIGVMDGKEPLKTLKRFWLVIKEDGRMVTARQEPRLVLVSVYSENGHLILKAPEMKELAIPVKVPRKNPVKNCRVFGLDVQGHDCGDEVAHWLTTFLKSEPYRLVHFETHMIPRKCKQIKEPFRPTDKVPYNDCAPVLLISEASLENLNTRMEKKISMWHFRPNITVSGCSAFEEDTWKKIIIGDVEMEGVMACDRCILTTVDPDTGIMDRKEPLETLKSYRLCDPAEQHIYKSAPLFGRFFGVDKTGTISVGDPVYKIIEC</sequence>
<dbReference type="PROSITE" id="PS51340">
    <property type="entry name" value="MOSC"/>
    <property type="match status" value="2"/>
</dbReference>
<dbReference type="GO" id="GO:0042126">
    <property type="term" value="P:nitrate metabolic process"/>
    <property type="evidence" value="ECO:0007669"/>
    <property type="project" value="TreeGrafter"/>
</dbReference>
<reference evidence="2" key="1">
    <citation type="submission" date="2025-08" db="UniProtKB">
        <authorList>
            <consortium name="Ensembl"/>
        </authorList>
    </citation>
    <scope>IDENTIFICATION</scope>
</reference>
<dbReference type="Pfam" id="PF03476">
    <property type="entry name" value="MOSC_N"/>
    <property type="match status" value="1"/>
</dbReference>
<proteinExistence type="predicted"/>
<dbReference type="Pfam" id="PF03473">
    <property type="entry name" value="MOSC"/>
    <property type="match status" value="1"/>
</dbReference>
<dbReference type="InterPro" id="IPR011037">
    <property type="entry name" value="Pyrv_Knase-like_insert_dom_sf"/>
</dbReference>
<accession>A0A8D2LKY5</accession>
<dbReference type="GO" id="GO:0005743">
    <property type="term" value="C:mitochondrial inner membrane"/>
    <property type="evidence" value="ECO:0007669"/>
    <property type="project" value="TreeGrafter"/>
</dbReference>
<dbReference type="SUPFAM" id="SSF141673">
    <property type="entry name" value="MOSC N-terminal domain-like"/>
    <property type="match status" value="2"/>
</dbReference>
<gene>
    <name evidence="2" type="primary">LOC123023287</name>
</gene>
<dbReference type="PANTHER" id="PTHR14237:SF19">
    <property type="entry name" value="MITOCHONDRIAL AMIDOXIME REDUCING COMPONENT 1"/>
    <property type="match status" value="1"/>
</dbReference>
<keyword evidence="3" id="KW-1185">Reference proteome</keyword>
<name>A0A8D2LKY5_VARKO</name>
<dbReference type="GO" id="GO:0030151">
    <property type="term" value="F:molybdenum ion binding"/>
    <property type="evidence" value="ECO:0007669"/>
    <property type="project" value="InterPro"/>
</dbReference>
<evidence type="ECO:0000313" key="2">
    <source>
        <dbReference type="Ensembl" id="ENSVKKP00000023481.1"/>
    </source>
</evidence>
<dbReference type="SUPFAM" id="SSF50800">
    <property type="entry name" value="PK beta-barrel domain-like"/>
    <property type="match status" value="2"/>
</dbReference>
<dbReference type="GO" id="GO:0008940">
    <property type="term" value="F:nitrate reductase activity"/>
    <property type="evidence" value="ECO:0007669"/>
    <property type="project" value="TreeGrafter"/>
</dbReference>